<name>A0A811U4N3_CERCA</name>
<sequence length="135" mass="14856">MSDSVAEIGVSGDPKQALELFSTSSTTPCFLPDYISNAAKGKGSVWKQACAQWEKFSPLNPTDNILSSEKVIFFLFHSRAEHLGLFVAMLALSRNHQRVEHASLSKNMVSNGYSATELSINCLRCYRLTEGIPVN</sequence>
<dbReference type="AlphaFoldDB" id="A0A811U4N3"/>
<dbReference type="EMBL" id="CAJHJT010000001">
    <property type="protein sequence ID" value="CAD6993849.1"/>
    <property type="molecule type" value="Genomic_DNA"/>
</dbReference>
<reference evidence="1" key="1">
    <citation type="submission" date="2020-11" db="EMBL/GenBank/DDBJ databases">
        <authorList>
            <person name="Whitehead M."/>
        </authorList>
    </citation>
    <scope>NUCLEOTIDE SEQUENCE</scope>
    <source>
        <strain evidence="1">EGII</strain>
    </source>
</reference>
<proteinExistence type="predicted"/>
<gene>
    <name evidence="1" type="ORF">CCAP1982_LOCUS2645</name>
</gene>
<evidence type="ECO:0000313" key="2">
    <source>
        <dbReference type="Proteomes" id="UP000606786"/>
    </source>
</evidence>
<organism evidence="1 2">
    <name type="scientific">Ceratitis capitata</name>
    <name type="common">Mediterranean fruit fly</name>
    <name type="synonym">Tephritis capitata</name>
    <dbReference type="NCBI Taxonomy" id="7213"/>
    <lineage>
        <taxon>Eukaryota</taxon>
        <taxon>Metazoa</taxon>
        <taxon>Ecdysozoa</taxon>
        <taxon>Arthropoda</taxon>
        <taxon>Hexapoda</taxon>
        <taxon>Insecta</taxon>
        <taxon>Pterygota</taxon>
        <taxon>Neoptera</taxon>
        <taxon>Endopterygota</taxon>
        <taxon>Diptera</taxon>
        <taxon>Brachycera</taxon>
        <taxon>Muscomorpha</taxon>
        <taxon>Tephritoidea</taxon>
        <taxon>Tephritidae</taxon>
        <taxon>Ceratitis</taxon>
        <taxon>Ceratitis</taxon>
    </lineage>
</organism>
<evidence type="ECO:0000313" key="1">
    <source>
        <dbReference type="EMBL" id="CAD6993849.1"/>
    </source>
</evidence>
<protein>
    <submittedName>
        <fullName evidence="1">(Mediterranean fruit fly) hypothetical protein</fullName>
    </submittedName>
</protein>
<keyword evidence="2" id="KW-1185">Reference proteome</keyword>
<accession>A0A811U4N3</accession>
<dbReference type="Proteomes" id="UP000606786">
    <property type="component" value="Unassembled WGS sequence"/>
</dbReference>
<comment type="caution">
    <text evidence="1">The sequence shown here is derived from an EMBL/GenBank/DDBJ whole genome shotgun (WGS) entry which is preliminary data.</text>
</comment>